<dbReference type="PANTHER" id="PTHR11474">
    <property type="entry name" value="TYROSINASE FAMILY MEMBER"/>
    <property type="match status" value="1"/>
</dbReference>
<proteinExistence type="predicted"/>
<gene>
    <name evidence="4" type="ORF">OSB1V03_LOCUS8507</name>
</gene>
<dbReference type="SUPFAM" id="SSF48056">
    <property type="entry name" value="Di-copper centre-containing domain"/>
    <property type="match status" value="1"/>
</dbReference>
<dbReference type="Gene3D" id="1.10.1280.10">
    <property type="entry name" value="Di-copper center containing domain from catechol oxidase"/>
    <property type="match status" value="1"/>
</dbReference>
<dbReference type="InterPro" id="IPR050316">
    <property type="entry name" value="Tyrosinase/Hemocyanin"/>
</dbReference>
<reference evidence="4" key="1">
    <citation type="submission" date="2020-11" db="EMBL/GenBank/DDBJ databases">
        <authorList>
            <person name="Tran Van P."/>
        </authorList>
    </citation>
    <scope>NUCLEOTIDE SEQUENCE</scope>
</reference>
<organism evidence="4">
    <name type="scientific">Medioppia subpectinata</name>
    <dbReference type="NCBI Taxonomy" id="1979941"/>
    <lineage>
        <taxon>Eukaryota</taxon>
        <taxon>Metazoa</taxon>
        <taxon>Ecdysozoa</taxon>
        <taxon>Arthropoda</taxon>
        <taxon>Chelicerata</taxon>
        <taxon>Arachnida</taxon>
        <taxon>Acari</taxon>
        <taxon>Acariformes</taxon>
        <taxon>Sarcoptiformes</taxon>
        <taxon>Oribatida</taxon>
        <taxon>Brachypylina</taxon>
        <taxon>Oppioidea</taxon>
        <taxon>Oppiidae</taxon>
        <taxon>Medioppia</taxon>
    </lineage>
</organism>
<dbReference type="OrthoDB" id="6490226at2759"/>
<keyword evidence="2" id="KW-0186">Copper</keyword>
<dbReference type="PANTHER" id="PTHR11474:SF126">
    <property type="entry name" value="TYROSINASE-LIKE PROTEIN TYR-1-RELATED"/>
    <property type="match status" value="1"/>
</dbReference>
<sequence>MVERARLYLIDRFTTNADIKPSKPPCVQLKLRRDFKCMSEEERQKFVDIIRRLYLDRSMDMLGDIHARHWGTVHKSAEFSPFHRYIIYKLEEKIATIDPTVTVPYWSDPYDFSAPEKSILFKYFGTYGQHVDGFCVKDGLFTGLNLTRCVRRQWYDGKMPTLESPEMVTSWLQRSTDFPTGVALHGGSHFVPHLAVGGYAGDMSVETAAHDILFYMFHQYYTEVLTYKLQLKDDRLLTPLSYNLMSRVDTTTGAYKTANIYTDVLTHWTNVTIAEVFHLGFGEFCSISDRSVLDINRHLNGERPVLPNAIQELPQMVKTLFFPAFASDNYTWFDVELDDTGDDCNPGCKPVPKFQAYSDTPHGIRMMRGFDDNSNPLSINGLALSQMYMFALTDALNMMGYCSPFIP</sequence>
<evidence type="ECO:0000313" key="5">
    <source>
        <dbReference type="Proteomes" id="UP000759131"/>
    </source>
</evidence>
<evidence type="ECO:0000313" key="4">
    <source>
        <dbReference type="EMBL" id="CAD7628085.1"/>
    </source>
</evidence>
<dbReference type="EMBL" id="CAJPIZ010005349">
    <property type="protein sequence ID" value="CAG2108515.1"/>
    <property type="molecule type" value="Genomic_DNA"/>
</dbReference>
<keyword evidence="1" id="KW-0479">Metal-binding</keyword>
<dbReference type="AlphaFoldDB" id="A0A7R9Q0Z3"/>
<keyword evidence="5" id="KW-1185">Reference proteome</keyword>
<name>A0A7R9Q0Z3_9ACAR</name>
<dbReference type="GO" id="GO:0016491">
    <property type="term" value="F:oxidoreductase activity"/>
    <property type="evidence" value="ECO:0007669"/>
    <property type="project" value="InterPro"/>
</dbReference>
<protein>
    <recommendedName>
        <fullName evidence="3">Tyrosinase copper-binding domain-containing protein</fullName>
    </recommendedName>
</protein>
<evidence type="ECO:0000259" key="3">
    <source>
        <dbReference type="Pfam" id="PF00264"/>
    </source>
</evidence>
<dbReference type="GO" id="GO:0046872">
    <property type="term" value="F:metal ion binding"/>
    <property type="evidence" value="ECO:0007669"/>
    <property type="project" value="UniProtKB-KW"/>
</dbReference>
<dbReference type="Pfam" id="PF00264">
    <property type="entry name" value="Tyrosinase"/>
    <property type="match status" value="1"/>
</dbReference>
<dbReference type="Proteomes" id="UP000759131">
    <property type="component" value="Unassembled WGS sequence"/>
</dbReference>
<dbReference type="InterPro" id="IPR008922">
    <property type="entry name" value="Di-copper_centre_dom_sf"/>
</dbReference>
<dbReference type="EMBL" id="OC859924">
    <property type="protein sequence ID" value="CAD7628085.1"/>
    <property type="molecule type" value="Genomic_DNA"/>
</dbReference>
<accession>A0A7R9Q0Z3</accession>
<feature type="domain" description="Tyrosinase copper-binding" evidence="3">
    <location>
        <begin position="58"/>
        <end position="147"/>
    </location>
</feature>
<dbReference type="InterPro" id="IPR002227">
    <property type="entry name" value="Tyrosinase_Cu-bd"/>
</dbReference>
<evidence type="ECO:0000256" key="2">
    <source>
        <dbReference type="ARBA" id="ARBA00023008"/>
    </source>
</evidence>
<evidence type="ECO:0000256" key="1">
    <source>
        <dbReference type="ARBA" id="ARBA00022723"/>
    </source>
</evidence>